<keyword evidence="1" id="KW-1133">Transmembrane helix</keyword>
<evidence type="ECO:0000313" key="2">
    <source>
        <dbReference type="EMBL" id="AKG74462.1"/>
    </source>
</evidence>
<keyword evidence="1" id="KW-0812">Transmembrane</keyword>
<dbReference type="EMBL" id="CP011366">
    <property type="protein sequence ID" value="AKG74462.1"/>
    <property type="molecule type" value="Genomic_DNA"/>
</dbReference>
<keyword evidence="1" id="KW-0472">Membrane</keyword>
<dbReference type="Pfam" id="PF19845">
    <property type="entry name" value="DUF6320"/>
    <property type="match status" value="1"/>
</dbReference>
<gene>
    <name evidence="2" type="ORF">AAT16_09660</name>
    <name evidence="3" type="ORF">SAMN05216235_2832</name>
</gene>
<reference evidence="2 4" key="1">
    <citation type="journal article" date="2015" name="Int. J. Syst. Evol. Microbiol.">
        <title>Complete genome sequence of Salinicoccus halodurans H3B36, isolated from the Qaidam Basin in China.</title>
        <authorList>
            <person name="Jiang K."/>
            <person name="Xue Y."/>
            <person name="Ma Y."/>
        </authorList>
    </citation>
    <scope>NUCLEOTIDE SEQUENCE [LARGE SCALE GENOMIC DNA]</scope>
    <source>
        <strain evidence="2 4">H3B36</strain>
    </source>
</reference>
<dbReference type="OrthoDB" id="2164897at2"/>
<feature type="transmembrane region" description="Helical" evidence="1">
    <location>
        <begin position="165"/>
        <end position="188"/>
    </location>
</feature>
<feature type="transmembrane region" description="Helical" evidence="1">
    <location>
        <begin position="76"/>
        <end position="96"/>
    </location>
</feature>
<feature type="transmembrane region" description="Helical" evidence="1">
    <location>
        <begin position="131"/>
        <end position="153"/>
    </location>
</feature>
<dbReference type="Proteomes" id="UP000183090">
    <property type="component" value="Unassembled WGS sequence"/>
</dbReference>
<proteinExistence type="predicted"/>
<protein>
    <recommendedName>
        <fullName evidence="6">Zinc ribbon domain-containing protein</fullName>
    </recommendedName>
</protein>
<dbReference type="KEGG" id="shv:AAT16_09660"/>
<dbReference type="EMBL" id="FOTB01000006">
    <property type="protein sequence ID" value="SFK96353.1"/>
    <property type="molecule type" value="Genomic_DNA"/>
</dbReference>
<reference evidence="3 5" key="3">
    <citation type="submission" date="2016-10" db="EMBL/GenBank/DDBJ databases">
        <authorList>
            <person name="Varghese N."/>
            <person name="Submissions S."/>
        </authorList>
    </citation>
    <scope>NUCLEOTIDE SEQUENCE [LARGE SCALE GENOMIC DNA]</scope>
    <source>
        <strain evidence="3 5">CGMCC 1.6501</strain>
    </source>
</reference>
<evidence type="ECO:0000256" key="1">
    <source>
        <dbReference type="SAM" id="Phobius"/>
    </source>
</evidence>
<organism evidence="3 5">
    <name type="scientific">Salinicoccus halodurans</name>
    <dbReference type="NCBI Taxonomy" id="407035"/>
    <lineage>
        <taxon>Bacteria</taxon>
        <taxon>Bacillati</taxon>
        <taxon>Bacillota</taxon>
        <taxon>Bacilli</taxon>
        <taxon>Bacillales</taxon>
        <taxon>Staphylococcaceae</taxon>
        <taxon>Salinicoccus</taxon>
    </lineage>
</organism>
<dbReference type="Proteomes" id="UP000034029">
    <property type="component" value="Chromosome"/>
</dbReference>
<evidence type="ECO:0000313" key="3">
    <source>
        <dbReference type="EMBL" id="SFK96353.1"/>
    </source>
</evidence>
<feature type="transmembrane region" description="Helical" evidence="1">
    <location>
        <begin position="101"/>
        <end position="119"/>
    </location>
</feature>
<sequence length="222" mass="24891">MKQCEECRIWTSQQGCPLCQENMIDLSDSSEEKKYPSYLGKKFARRRAPKIAVFAGLLIILTCLLINITVMPQFLWIFYVAGAVIYMLVSFSHTVLSRSHLGSKIVIQVVSLTSLLLIIDSQSGVEFLSWSVNYVVPILIISGMIMITSIVFFRRIKWSSYFSFMLMMLILGFLPAALFAAGITTVIWPSAAAAVYAVAAIMVMIIFAQQALLSQLGRRFHI</sequence>
<keyword evidence="4" id="KW-1185">Reference proteome</keyword>
<dbReference type="AlphaFoldDB" id="A0A0F7HM21"/>
<evidence type="ECO:0008006" key="6">
    <source>
        <dbReference type="Google" id="ProtNLM"/>
    </source>
</evidence>
<name>A0A0F7HM21_9STAP</name>
<evidence type="ECO:0000313" key="5">
    <source>
        <dbReference type="Proteomes" id="UP000183090"/>
    </source>
</evidence>
<accession>A0A0F7HM21</accession>
<dbReference type="InterPro" id="IPR046283">
    <property type="entry name" value="DUF6320"/>
</dbReference>
<feature type="transmembrane region" description="Helical" evidence="1">
    <location>
        <begin position="194"/>
        <end position="213"/>
    </location>
</feature>
<reference evidence="4" key="2">
    <citation type="submission" date="2015-04" db="EMBL/GenBank/DDBJ databases">
        <title>Complete genome sequence of Salinicoccus halodurans strain H3B36, isolated from the Qaidam basin of China.</title>
        <authorList>
            <person name="Ma Y."/>
            <person name="Jiang K."/>
            <person name="Xue Y."/>
        </authorList>
    </citation>
    <scope>NUCLEOTIDE SEQUENCE [LARGE SCALE GENOMIC DNA]</scope>
    <source>
        <strain evidence="4">H3B36</strain>
    </source>
</reference>
<feature type="transmembrane region" description="Helical" evidence="1">
    <location>
        <begin position="51"/>
        <end position="70"/>
    </location>
</feature>
<evidence type="ECO:0000313" key="4">
    <source>
        <dbReference type="Proteomes" id="UP000034029"/>
    </source>
</evidence>